<dbReference type="Pfam" id="PF03476">
    <property type="entry name" value="MOSC_N"/>
    <property type="match status" value="1"/>
</dbReference>
<dbReference type="PANTHER" id="PTHR14237:SF19">
    <property type="entry name" value="MITOCHONDRIAL AMIDOXIME REDUCING COMPONENT 1"/>
    <property type="match status" value="1"/>
</dbReference>
<dbReference type="GO" id="GO:0030170">
    <property type="term" value="F:pyridoxal phosphate binding"/>
    <property type="evidence" value="ECO:0007669"/>
    <property type="project" value="InterPro"/>
</dbReference>
<dbReference type="InterPro" id="IPR005303">
    <property type="entry name" value="MOCOS_middle"/>
</dbReference>
<dbReference type="EMBL" id="FPBF01000004">
    <property type="protein sequence ID" value="SFT99585.1"/>
    <property type="molecule type" value="Genomic_DNA"/>
</dbReference>
<dbReference type="STRING" id="305507.SAMN04489724_3262"/>
<dbReference type="InterPro" id="IPR011037">
    <property type="entry name" value="Pyrv_Knase-like_insert_dom_sf"/>
</dbReference>
<dbReference type="RefSeq" id="WP_244545531.1">
    <property type="nucleotide sequence ID" value="NZ_FPBF01000004.1"/>
</dbReference>
<protein>
    <recommendedName>
        <fullName evidence="1">MOSC domain-containing protein</fullName>
    </recommendedName>
</protein>
<dbReference type="InterPro" id="IPR005302">
    <property type="entry name" value="MoCF_Sase_C"/>
</dbReference>
<dbReference type="SUPFAM" id="SSF50800">
    <property type="entry name" value="PK beta-barrel domain-like"/>
    <property type="match status" value="1"/>
</dbReference>
<organism evidence="2 3">
    <name type="scientific">Algoriphagus locisalis</name>
    <dbReference type="NCBI Taxonomy" id="305507"/>
    <lineage>
        <taxon>Bacteria</taxon>
        <taxon>Pseudomonadati</taxon>
        <taxon>Bacteroidota</taxon>
        <taxon>Cytophagia</taxon>
        <taxon>Cytophagales</taxon>
        <taxon>Cyclobacteriaceae</taxon>
        <taxon>Algoriphagus</taxon>
    </lineage>
</organism>
<evidence type="ECO:0000259" key="1">
    <source>
        <dbReference type="PROSITE" id="PS51340"/>
    </source>
</evidence>
<dbReference type="AlphaFoldDB" id="A0A1I7CJG7"/>
<gene>
    <name evidence="2" type="ORF">SAMN04489724_3262</name>
</gene>
<proteinExistence type="predicted"/>
<feature type="domain" description="MOSC" evidence="1">
    <location>
        <begin position="123"/>
        <end position="268"/>
    </location>
</feature>
<dbReference type="PANTHER" id="PTHR14237">
    <property type="entry name" value="MOLYBDOPTERIN COFACTOR SULFURASE MOSC"/>
    <property type="match status" value="1"/>
</dbReference>
<dbReference type="Proteomes" id="UP000199673">
    <property type="component" value="Unassembled WGS sequence"/>
</dbReference>
<accession>A0A1I7CJG7</accession>
<dbReference type="Pfam" id="PF03473">
    <property type="entry name" value="MOSC"/>
    <property type="match status" value="1"/>
</dbReference>
<dbReference type="GO" id="GO:0003824">
    <property type="term" value="F:catalytic activity"/>
    <property type="evidence" value="ECO:0007669"/>
    <property type="project" value="InterPro"/>
</dbReference>
<dbReference type="SUPFAM" id="SSF141673">
    <property type="entry name" value="MOSC N-terminal domain-like"/>
    <property type="match status" value="1"/>
</dbReference>
<sequence>MPTNLIIQDLYVYPIKSLAGIRLQEAKVEERGFELDRRWMLIDESGRFVSQRTFPQMALLKVEIESEWLKVYHVSSSKDFVRIPFNEEGEEISSVTVWDDEMPARLVNTQIDAWFTRVLGINARLVKMPLSTERKVDSRYAVNAESVSFADGMPYLLIGETSLDDLNERLASPLPMNRFRPNIVFSGGEPFIEDSFGGIQIGAVQMKVVKPCARCVMTTVDQETGLKAAEPLKTLATYRKVGNKILFGQNVVALSGGIIKVGDKLTVG</sequence>
<evidence type="ECO:0000313" key="2">
    <source>
        <dbReference type="EMBL" id="SFT99585.1"/>
    </source>
</evidence>
<dbReference type="GO" id="GO:0030151">
    <property type="term" value="F:molybdenum ion binding"/>
    <property type="evidence" value="ECO:0007669"/>
    <property type="project" value="InterPro"/>
</dbReference>
<dbReference type="PROSITE" id="PS51340">
    <property type="entry name" value="MOSC"/>
    <property type="match status" value="1"/>
</dbReference>
<keyword evidence="3" id="KW-1185">Reference proteome</keyword>
<reference evidence="3" key="1">
    <citation type="submission" date="2016-10" db="EMBL/GenBank/DDBJ databases">
        <authorList>
            <person name="Varghese N."/>
            <person name="Submissions S."/>
        </authorList>
    </citation>
    <scope>NUCLEOTIDE SEQUENCE [LARGE SCALE GENOMIC DNA]</scope>
    <source>
        <strain evidence="3">DSM 23445</strain>
    </source>
</reference>
<name>A0A1I7CJG7_9BACT</name>
<evidence type="ECO:0000313" key="3">
    <source>
        <dbReference type="Proteomes" id="UP000199673"/>
    </source>
</evidence>